<keyword evidence="11" id="KW-1185">Reference proteome</keyword>
<dbReference type="PANTHER" id="PTHR23237">
    <property type="entry name" value="NUCLEOLAR PROTEIN FAMILY A MEMBER 1 SNORNP PROTEIN GAR1"/>
    <property type="match status" value="1"/>
</dbReference>
<dbReference type="Gene3D" id="2.40.10.230">
    <property type="entry name" value="Probable tRNA pseudouridine synthase domain"/>
    <property type="match status" value="1"/>
</dbReference>
<accession>A0A4Z1T6H8</accession>
<dbReference type="InterPro" id="IPR009000">
    <property type="entry name" value="Transl_B-barrel_sf"/>
</dbReference>
<dbReference type="EMBL" id="VDLU01000002">
    <property type="protein sequence ID" value="TNJ28139.1"/>
    <property type="molecule type" value="Genomic_DNA"/>
</dbReference>
<dbReference type="PANTHER" id="PTHR23237:SF6">
    <property type="entry name" value="H_ACA RIBONUCLEOPROTEIN COMPLEX SUBUNIT 1"/>
    <property type="match status" value="1"/>
</dbReference>
<evidence type="ECO:0000256" key="5">
    <source>
        <dbReference type="ARBA" id="ARBA00023242"/>
    </source>
</evidence>
<keyword evidence="4 8" id="KW-0694">RNA-binding</keyword>
<dbReference type="VEuPathDB" id="GiardiaDB:GMRT_15203"/>
<comment type="subunit">
    <text evidence="8">Component of the small nucleolar ribonucleoprotein particles containing H/ACA-type snoRNAs (H/ACA snoRNPs).</text>
</comment>
<keyword evidence="5 8" id="KW-0539">Nucleus</keyword>
<gene>
    <name evidence="10" type="ORF">GMRT_15203</name>
</gene>
<dbReference type="GO" id="GO:0031429">
    <property type="term" value="C:box H/ACA snoRNP complex"/>
    <property type="evidence" value="ECO:0007669"/>
    <property type="project" value="TreeGrafter"/>
</dbReference>
<sequence>MRRSAGQNQYRRDDRQDRTKSDGALISFGKYMHPCTNEGYKVAVMENICHKLVPRFNAPVFSERGTEIGIVDEVFGPLNKHYFTVKLGSGIASNSLKVGEVFQIHEGRTLPLERFTTPQAPPVRQQKKPGRAGPIGQARRSSTSRPAPNTFKRDGASRGGQQSDNRQRRDSRTTFQRDSGSSWQRPSQTQGRTQNRFSRQ</sequence>
<evidence type="ECO:0000256" key="4">
    <source>
        <dbReference type="ARBA" id="ARBA00022884"/>
    </source>
</evidence>
<comment type="similarity">
    <text evidence="7 8">Belongs to the GAR1 family.</text>
</comment>
<dbReference type="SUPFAM" id="SSF50447">
    <property type="entry name" value="Translation proteins"/>
    <property type="match status" value="1"/>
</dbReference>
<evidence type="ECO:0000313" key="11">
    <source>
        <dbReference type="Proteomes" id="UP000315496"/>
    </source>
</evidence>
<dbReference type="OrthoDB" id="2187159at2759"/>
<comment type="subcellular location">
    <subcellularLocation>
        <location evidence="1 8">Nucleus</location>
        <location evidence="1 8">Nucleolus</location>
    </subcellularLocation>
</comment>
<dbReference type="Pfam" id="PF04410">
    <property type="entry name" value="Gar1"/>
    <property type="match status" value="1"/>
</dbReference>
<dbReference type="InterPro" id="IPR038664">
    <property type="entry name" value="Gar1/Naf1_Cbf5-bd_sf"/>
</dbReference>
<evidence type="ECO:0000256" key="3">
    <source>
        <dbReference type="ARBA" id="ARBA00022552"/>
    </source>
</evidence>
<evidence type="ECO:0000256" key="9">
    <source>
        <dbReference type="SAM" id="MobiDB-lite"/>
    </source>
</evidence>
<keyword evidence="2 8" id="KW-0690">Ribosome biogenesis</keyword>
<keyword evidence="3 8" id="KW-0698">rRNA processing</keyword>
<comment type="caution">
    <text evidence="10">The sequence shown here is derived from an EMBL/GenBank/DDBJ whole genome shotgun (WGS) entry which is preliminary data.</text>
</comment>
<reference evidence="10 11" key="1">
    <citation type="submission" date="2019-05" db="EMBL/GenBank/DDBJ databases">
        <title>The compact genome of Giardia muris reveals important steps in the evolution of intestinal protozoan parasites.</title>
        <authorList>
            <person name="Xu F."/>
            <person name="Jimenez-Gonzalez A."/>
            <person name="Einarsson E."/>
            <person name="Astvaldsson A."/>
            <person name="Peirasmaki D."/>
            <person name="Eckmann L."/>
            <person name="Andersson J.O."/>
            <person name="Svard S.G."/>
            <person name="Jerlstrom-Hultqvist J."/>
        </authorList>
    </citation>
    <scope>NUCLEOTIDE SEQUENCE [LARGE SCALE GENOMIC DNA]</scope>
    <source>
        <strain evidence="10 11">Roberts-Thomson</strain>
    </source>
</reference>
<dbReference type="AlphaFoldDB" id="A0A4Z1T6H8"/>
<feature type="compositionally biased region" description="Polar residues" evidence="9">
    <location>
        <begin position="173"/>
        <end position="200"/>
    </location>
</feature>
<dbReference type="InterPro" id="IPR007504">
    <property type="entry name" value="H/ACA_rnp_Gar1/Naf1"/>
</dbReference>
<dbReference type="Proteomes" id="UP000315496">
    <property type="component" value="Chromosome 2"/>
</dbReference>
<evidence type="ECO:0000256" key="2">
    <source>
        <dbReference type="ARBA" id="ARBA00022517"/>
    </source>
</evidence>
<feature type="region of interest" description="Disordered" evidence="9">
    <location>
        <begin position="112"/>
        <end position="200"/>
    </location>
</feature>
<organism evidence="10 11">
    <name type="scientific">Giardia muris</name>
    <dbReference type="NCBI Taxonomy" id="5742"/>
    <lineage>
        <taxon>Eukaryota</taxon>
        <taxon>Metamonada</taxon>
        <taxon>Diplomonadida</taxon>
        <taxon>Hexamitidae</taxon>
        <taxon>Giardiinae</taxon>
        <taxon>Giardia</taxon>
    </lineage>
</organism>
<evidence type="ECO:0000256" key="6">
    <source>
        <dbReference type="ARBA" id="ARBA00023274"/>
    </source>
</evidence>
<dbReference type="GO" id="GO:0000454">
    <property type="term" value="P:snoRNA guided rRNA pseudouridine synthesis"/>
    <property type="evidence" value="ECO:0007669"/>
    <property type="project" value="TreeGrafter"/>
</dbReference>
<proteinExistence type="inferred from homology"/>
<evidence type="ECO:0000313" key="10">
    <source>
        <dbReference type="EMBL" id="TNJ28139.1"/>
    </source>
</evidence>
<keyword evidence="6 8" id="KW-0687">Ribonucleoprotein</keyword>
<evidence type="ECO:0000256" key="1">
    <source>
        <dbReference type="ARBA" id="ARBA00004604"/>
    </source>
</evidence>
<dbReference type="GO" id="GO:0034513">
    <property type="term" value="F:box H/ACA snoRNA binding"/>
    <property type="evidence" value="ECO:0007669"/>
    <property type="project" value="TreeGrafter"/>
</dbReference>
<protein>
    <recommendedName>
        <fullName evidence="8">H/ACA ribonucleoprotein complex subunit</fullName>
    </recommendedName>
</protein>
<comment type="function">
    <text evidence="8">Required for ribosome biogenesis. Part of a complex which catalyzes pseudouridylation of rRNA. This involves the isomerization of uridine such that the ribose is subsequently attached to C5, instead of the normal N1. Pseudouridine ("psi") residues may serve to stabilize the conformation of rRNAs.</text>
</comment>
<evidence type="ECO:0000256" key="7">
    <source>
        <dbReference type="ARBA" id="ARBA00038293"/>
    </source>
</evidence>
<name>A0A4Z1T6H8_GIAMU</name>
<evidence type="ECO:0000256" key="8">
    <source>
        <dbReference type="RuleBase" id="RU364004"/>
    </source>
</evidence>